<proteinExistence type="predicted"/>
<dbReference type="EMBL" id="CAADII010000059">
    <property type="protein sequence ID" value="VFR56377.1"/>
    <property type="molecule type" value="Genomic_DNA"/>
</dbReference>
<dbReference type="AlphaFoldDB" id="A0A484S432"/>
<gene>
    <name evidence="1" type="ORF">BRI6_0394</name>
    <name evidence="2" type="ORF">BRI9_0450</name>
</gene>
<evidence type="ECO:0000313" key="1">
    <source>
        <dbReference type="EMBL" id="VFR56377.1"/>
    </source>
</evidence>
<protein>
    <submittedName>
        <fullName evidence="1">Uncharacterized protein</fullName>
    </submittedName>
</protein>
<organism evidence="1">
    <name type="scientific">plant metagenome</name>
    <dbReference type="NCBI Taxonomy" id="1297885"/>
    <lineage>
        <taxon>unclassified sequences</taxon>
        <taxon>metagenomes</taxon>
        <taxon>organismal metagenomes</taxon>
    </lineage>
</organism>
<evidence type="ECO:0000313" key="2">
    <source>
        <dbReference type="EMBL" id="VFR78146.1"/>
    </source>
</evidence>
<sequence length="53" mass="5611">MDGMDAFGRITAMRLSPDGKKTAPAPCGSRGGFALLQCAWRRGDQKATDIVAL</sequence>
<name>A0A484S432_9ZZZZ</name>
<dbReference type="EMBL" id="CAADIK010000041">
    <property type="protein sequence ID" value="VFR78146.1"/>
    <property type="molecule type" value="Genomic_DNA"/>
</dbReference>
<reference evidence="1" key="1">
    <citation type="submission" date="2019-03" db="EMBL/GenBank/DDBJ databases">
        <authorList>
            <person name="Danneels B."/>
        </authorList>
    </citation>
    <scope>NUCLEOTIDE SEQUENCE</scope>
</reference>
<accession>A0A484S432</accession>